<sequence length="494" mass="55445">MAVAGGPQILSEEIPHKLEDFCGELDLARPLGGPLWWNSLLWSNFPPLSILSEKNSKEGDNGDFFASLAALNSDKRLSEQYVTFTAARHDLCNTASLPKKNFRLTVECMQYEGVRECQWNFPLQDYIPKRDNHNVPLAQARRFWDNNVLHMGLNAEEFSEKVMPVGDVEAEIRIADYSGNPTWGYYPCILRVNGWPFRLRKIGSFEGFGQGGHHELNIGLHYFEQEKLWNLLEGYGSLAATGPDQSMALQGNQRKGFKFYAMLTDLDWLGPNVNERKHEDPEVPVEKGYVWFMVEETIHTSSAIGKAVKIKLLDEGIIPAWLDLHYLQVFAGGVPLGYMSEAQVDLEAEGAEDGALAMGGGSSSCGKVQVLRTAARRRVVVENSCSRLVFKDPMDSQCNDLVDMGWAIFDCCYKGATIRLGQHAGKWSEEPEGDHGMVDFKAAGPPPLCHGEYKEMPRRGQISLCQTRSSLHQNITKPTAFEHENHRQESYRLA</sequence>
<gene>
    <name evidence="1" type="ORF">CCMP2556_LOCUS13544</name>
</gene>
<evidence type="ECO:0000313" key="1">
    <source>
        <dbReference type="EMBL" id="CAK9019127.1"/>
    </source>
</evidence>
<keyword evidence="2" id="KW-1185">Reference proteome</keyword>
<name>A0ABP0JXN5_9DINO</name>
<organism evidence="1 2">
    <name type="scientific">Durusdinium trenchii</name>
    <dbReference type="NCBI Taxonomy" id="1381693"/>
    <lineage>
        <taxon>Eukaryota</taxon>
        <taxon>Sar</taxon>
        <taxon>Alveolata</taxon>
        <taxon>Dinophyceae</taxon>
        <taxon>Suessiales</taxon>
        <taxon>Symbiodiniaceae</taxon>
        <taxon>Durusdinium</taxon>
    </lineage>
</organism>
<reference evidence="1 2" key="1">
    <citation type="submission" date="2024-02" db="EMBL/GenBank/DDBJ databases">
        <authorList>
            <person name="Chen Y."/>
            <person name="Shah S."/>
            <person name="Dougan E. K."/>
            <person name="Thang M."/>
            <person name="Chan C."/>
        </authorList>
    </citation>
    <scope>NUCLEOTIDE SEQUENCE [LARGE SCALE GENOMIC DNA]</scope>
</reference>
<protein>
    <submittedName>
        <fullName evidence="1">Uncharacterized protein</fullName>
    </submittedName>
</protein>
<evidence type="ECO:0000313" key="2">
    <source>
        <dbReference type="Proteomes" id="UP001642484"/>
    </source>
</evidence>
<dbReference type="Proteomes" id="UP001642484">
    <property type="component" value="Unassembled WGS sequence"/>
</dbReference>
<proteinExistence type="predicted"/>
<comment type="caution">
    <text evidence="1">The sequence shown here is derived from an EMBL/GenBank/DDBJ whole genome shotgun (WGS) entry which is preliminary data.</text>
</comment>
<dbReference type="EMBL" id="CAXAMN010006780">
    <property type="protein sequence ID" value="CAK9019127.1"/>
    <property type="molecule type" value="Genomic_DNA"/>
</dbReference>
<accession>A0ABP0JXN5</accession>